<dbReference type="VEuPathDB" id="TriTrypDB:Tc_MARK_10170"/>
<feature type="transmembrane region" description="Helical" evidence="2">
    <location>
        <begin position="3308"/>
        <end position="3327"/>
    </location>
</feature>
<feature type="transmembrane region" description="Helical" evidence="2">
    <location>
        <begin position="3179"/>
        <end position="3204"/>
    </location>
</feature>
<dbReference type="VEuPathDB" id="TriTrypDB:TcCL_Unassigned00369"/>
<dbReference type="InterPro" id="IPR053915">
    <property type="entry name" value="DGF-1_b-sheet_dom"/>
</dbReference>
<dbReference type="VEuPathDB" id="TriTrypDB:TcCLB.510465.10"/>
<feature type="domain" description="Dispersed gene family protein 1 N-terminal" evidence="7">
    <location>
        <begin position="349"/>
        <end position="444"/>
    </location>
</feature>
<feature type="transmembrane region" description="Helical" evidence="2">
    <location>
        <begin position="3210"/>
        <end position="3230"/>
    </location>
</feature>
<feature type="domain" description="Dispersed gene family protein 1" evidence="4">
    <location>
        <begin position="2941"/>
        <end position="3061"/>
    </location>
</feature>
<dbReference type="GO" id="GO:0005112">
    <property type="term" value="F:Notch binding"/>
    <property type="evidence" value="ECO:0007669"/>
    <property type="project" value="TreeGrafter"/>
</dbReference>
<feature type="domain" description="Dispersed gene family protein 1 beta-sheet" evidence="6">
    <location>
        <begin position="510"/>
        <end position="667"/>
    </location>
</feature>
<dbReference type="VEuPathDB" id="TriTrypDB:TcCL_NonESM08579"/>
<dbReference type="VEuPathDB" id="TriTrypDB:TcG_07928"/>
<evidence type="ECO:0000259" key="6">
    <source>
        <dbReference type="Pfam" id="PF22274"/>
    </source>
</evidence>
<dbReference type="VEuPathDB" id="TriTrypDB:C3747_65g101"/>
<dbReference type="VEuPathDB" id="TriTrypDB:TCSYLVIO_002035"/>
<dbReference type="VEuPathDB" id="TriTrypDB:Tc_MARK_4587"/>
<sequence>MVDGARATRHESPADTCLSRWMQSAVGACPRGRHRVRRRAILAVRAALLVALVLAAAAAWMPAVHAVVLRLRGGTVDRAITVGRAVDTVLMDGVYVTNGVAVVFDVPAMLPGALRIELRNCVCDGGAQIYVRGYSGEPASDRSLEVSVSGLSGSYCSLVFVHNLPAHTNVTVRDSTIVTAGPMRYSQLSGLTDAVASPLVLYATSLLQSQLRVSNTVLRSSQAGGSAVYFGGGVDLLSGAVVLDGVSLEASGGPTASAMRVASSSRLSLRSHSVFSVTNVSVVSSGGGIVLGERLAVFDSVLRFVRVEGSVASLLVRCDGGTIGGGGWLDLHDVWAVGEASSVASLSGVMLSGGTVSIARCAATGATLVSGPTITSGVVSVQCNRAGGRVLQSSGDYRTAGLPSVSVVPCDGCAAALACFDALTASFSDCVCSCRAGGVGEACLPFDVPPARASGGGDTAEGCVSGVTLTESVTAGGGRATACFDSVVFSGPITVAVDLRSMDAFADALNVTLRHCVLAGGAQLRIGGLSESTARLMPHAFVNMTNVTSVEGVIVLHGAMPPNSSVLLANSTLRATVGGSQYVPTTRGRERFRYGPALVLDGVRLLSTCFVMTRSTLVCGGGSCAAILVERDFVVNLSSVFYMDNCVIRSRTHVIYALASDLRVSGSVFSIQNSLWSAPSTEYGKAACMFRDVAVDGGSVLQVVSSTFRLGLAMLMAATLTVTDGSWLVHRNNEFRSAYVVYVAAHYGMVFRDQSVWSILDNNFTYGSYSSTIANMTTNWSPPSDTRPTIYGMCNEARGSPVTNYQDDLNIGAPVTVLDCGACTVDAVCFAARTSSISGCECVCAAGGHGDTCLPAAVPDGLGPLPLPDAKDTEVRCVHGGSIGSVDYPDPGVRGLCFVNVTFTAAIVLDLSYFDAPQQTLNITLLQCVLMGLLIRGSDARVHVSVTSSILNFGALEFTGDFGASSQILVVGSTLVTTSSHAISFVNFILSANMTLLLLDNYIEANRHAVYFFNGVVVDGGGIIVKGNTLSTTKDDDGVESSVCVNSVGVKNGGYFDVENNTMSSVNGVIFWGDTTVSSAGLLRVADCTFGGSEVFDSALLHLSGSVTLEGGAQWRVEGNSVGAASVLIIPHPQYKIQLSGSGTTVALANNRQVDNSYPFADLSPPDTIVELPARFVVGCNLQGDEEVSYDGVFPEVVEVFRCGTCNDDAACYMPGTELVDRGSCSCSCKDGWHGASCLPFEVPDTVVLPAAERAVDGDTSCVVNQTLTDLALNMWKTHHCYVGVKFSGVGAVLTFFLNSMPLHLPINITLTGCTFRSGAALQFVGGAAAVESSGVLIRVSRTVMRSSTVAFIRALPQHCDIAVTEVDAVQSSESELPDTRMNTLSVVLLKDAVLRASSLLVSNVKAHATKRDAFVVYSTGTLTLVGGSSLYARYCSFEGYKYLFYAYSLSVRNHSVFALLNNTMVSGAILLYQQQGFNVSDHSVVRVVGNSGSVRYAICNDDMWTVQLSSWLDWRDNDVEVGAMFYDSSSAFVSIDGSSVVTLTGCKMGSTGLSVSLLSRADAGYRFFAGCLTVAGREASTAAELALHGITNVTAVTACGECTKEGDCFAPLTTAVIDCRCQCAAGGHGDVCVPAPVPAGPPLPPPPPSPSPSPPPPPVGECISDMVYPEVPQAVGGGLSWLCYRNVTFSGGGMSLTVLVGGMTGDVVNVTFDGCTWRDGAVLLLLGNVHAAVGSLKIVVTGNRFIDALLSPEGVFPPHTNITISGNSFTVTRLFHWLGLDLRRPSCVVMNGLAISNDSAVVLSGNVFQAVTASSSVIKFVGSALRVSWHSVLAVLGNTFHMDGANSTLINIEGSGQFSSLKVLNNSAVVIRGNVVTRPVKYFLLVILALRVESRSAVVFQGNNMQRSSAIFFSSYSSYIYYSSWLQLSGNLCRESPSAAFLFLNPTVNLRDSTVSVSGNRFMSSTVTPTVLRIPKRSRDLTNGAIVAACNTVNDGEEVKYSIPSVYNATILTCSDPCTLAASCFPAYTATASRDGCACRCAEGGHGDACLPVAVPEPPSTDGVDLCVRDVSVGVEVNVSFGTSVACYVGVTFAADVVVDVESMSGSVRNVTLVNCTFLRGASLYVVGWRSDPTAGERVDVLVSGLESRSGGVVVANRFPPGSRVTVVDSVLIAEARVVYRGAYGLGDVSACLVVHNVNLTGSVLTIARTHVAAVFRDAVGMLFVGGVALSSLGALYVDGLSVQTALGLCVSVEGGVAASGGSVVAFVDSDFLLCKHAVSVRGAVSVSGSAVALVRNEFLSTEDYAVAFYLTVSLADGSMLLAKGNVHDGVSREMLHAAGTVTAAGSTLSFVRNRALLPRMVSLSLSLAAGAHLRVACNDAGDRVLSTAEEHAAAGFGDAGSIDVAGCDDCDRDTHCYAPGTASASMKNGACVCACGSGGYGEACVPVGAPALPPAVGTASSVFFREGVTVRSVFVVPAGASEVTLRHVVLDGVSPVLYVPWMARDGVRIVVQNVSLRNGAVLYVMGGGALRGAGAAGSDESGPVELSVCDVEALNGALVLIGTFPARSVLTVTDSLLVATRPTPFVYLPGSQSSPYAPVLVLSGLRLVRSVLVVSGVALVTVMTGGRTVVVNGAVLELVGGGVALDAAVFGGDYALCASARVVGSGGAVLRVSGSQVYAAHGLVFESGVEANASAVVVNDNAGALTDGALLELRGPALFVSGSWLSVRGNSISGRILSVPSYPRSAELVQSTLTLHGNAGSGPVVMDGTVALGGAGRKFVVGCLTLNGQALRPMDYRSAGIIGELRPVACGVCDADVRCFAAATRTMSRSCGCRCAEGGYGRDCLPVYLPHVDGCNRTLYRPPLSHTATLTETRSLTSTWTPSHTTEHYSPTQYSSTETLQVTETVALLPTRTPTASVSGTLWWSDVACPTLAVTTTVAGGSLTQNDIRGGGSAVPTLLMVALPSPFRWARDPQLGTHLSFVPVSTAQPSGFGGPWGAMLRNATWVRNATNPSTVLELAVPVHRGYFIAADETIVIRCDAVAVSGGCKGVLLGSFTIRSNTLPAAASALSAITGVVAAGAAAVAVVVTGGLGSVLEMQALGVFARMSCASAQERASTVALPYFLSVFAALDPLWMVVGNALIAAVFGCVHCGVTAAFQRWRGVDAASAWAAMRFPSLTYVVAHAMHLGVFFGSVLALAMPGARVQHRVIGVVGVLYGVAFPAGVCYFISRHTGASFTRYWRFSRKPLHERLLYPVGYWHPAAQQRMYGGMLTNMRGSRVYWCVFQLSVLCVVCLTAAVHPPVGGCHVQYFCMAAVLLAGAGVVAFTNMMRSAFLTVMHTASFVLLALLCVISAANHLAPSDGGARAYAAIVLLLTTVVLAVTVYSVVVWYAEDRHWQELREPRRGGLEALLRDGEESDEETRKPHDRTSSSYASGTTVASSYRPPAPPWQPMAGDTPSDAQSLLECASSARGKIDHALL</sequence>
<dbReference type="InterPro" id="IPR011050">
    <property type="entry name" value="Pectin_lyase_fold/virulence"/>
</dbReference>
<evidence type="ECO:0000256" key="1">
    <source>
        <dbReference type="SAM" id="MobiDB-lite"/>
    </source>
</evidence>
<feature type="transmembrane region" description="Helical" evidence="2">
    <location>
        <begin position="3281"/>
        <end position="3302"/>
    </location>
</feature>
<feature type="region of interest" description="Disordered" evidence="1">
    <location>
        <begin position="3413"/>
        <end position="3464"/>
    </location>
</feature>
<dbReference type="SMART" id="SM00710">
    <property type="entry name" value="PbH1"/>
    <property type="match status" value="13"/>
</dbReference>
<dbReference type="InterPro" id="IPR053914">
    <property type="entry name" value="DGF-1_N"/>
</dbReference>
<evidence type="ECO:0000259" key="3">
    <source>
        <dbReference type="Pfam" id="PF11024"/>
    </source>
</evidence>
<feature type="transmembrane region" description="Helical" evidence="2">
    <location>
        <begin position="3070"/>
        <end position="3097"/>
    </location>
</feature>
<feature type="transmembrane region" description="Helical" evidence="2">
    <location>
        <begin position="3334"/>
        <end position="3356"/>
    </location>
</feature>
<dbReference type="VEuPathDB" id="TriTrypDB:Tc_MARK_8164"/>
<dbReference type="VEuPathDB" id="TriTrypDB:TCDM_11185"/>
<dbReference type="InterPro" id="IPR006626">
    <property type="entry name" value="PbH1"/>
</dbReference>
<feature type="compositionally biased region" description="Polar residues" evidence="1">
    <location>
        <begin position="3431"/>
        <end position="3442"/>
    </location>
</feature>
<evidence type="ECO:0000259" key="4">
    <source>
        <dbReference type="Pfam" id="PF11038"/>
    </source>
</evidence>
<dbReference type="Pfam" id="PF11024">
    <property type="entry name" value="DGF-1_4"/>
    <property type="match status" value="1"/>
</dbReference>
<dbReference type="VEuPathDB" id="TriTrypDB:TCSYLVIO_002079"/>
<feature type="compositionally biased region" description="Basic and acidic residues" evidence="1">
    <location>
        <begin position="3413"/>
        <end position="3430"/>
    </location>
</feature>
<feature type="transmembrane region" description="Helical" evidence="2">
    <location>
        <begin position="3368"/>
        <end position="3393"/>
    </location>
</feature>
<keyword evidence="2" id="KW-0812">Transmembrane</keyword>
<feature type="transmembrane region" description="Helical" evidence="2">
    <location>
        <begin position="40"/>
        <end position="61"/>
    </location>
</feature>
<dbReference type="VEuPathDB" id="TriTrypDB:TcBrA4_0185900"/>
<organism evidence="8 9">
    <name type="scientific">Trypanosoma cruzi</name>
    <dbReference type="NCBI Taxonomy" id="5693"/>
    <lineage>
        <taxon>Eukaryota</taxon>
        <taxon>Discoba</taxon>
        <taxon>Euglenozoa</taxon>
        <taxon>Kinetoplastea</taxon>
        <taxon>Metakinetoplastina</taxon>
        <taxon>Trypanosomatida</taxon>
        <taxon>Trypanosomatidae</taxon>
        <taxon>Trypanosoma</taxon>
        <taxon>Schizotrypanum</taxon>
    </lineage>
</organism>
<dbReference type="VEuPathDB" id="TriTrypDB:TCSYLVIO_009516"/>
<dbReference type="VEuPathDB" id="TriTrypDB:Tc_MARK_7419"/>
<accession>A0A2V2WQE2</accession>
<dbReference type="Pfam" id="PF11040">
    <property type="entry name" value="DGF-1_C"/>
    <property type="match status" value="1"/>
</dbReference>
<dbReference type="PANTHER" id="PTHR24044">
    <property type="entry name" value="NOTCH LIGAND FAMILY MEMBER"/>
    <property type="match status" value="1"/>
</dbReference>
<feature type="domain" description="Dispersed gene family protein 1 beta-sheet" evidence="6">
    <location>
        <begin position="2510"/>
        <end position="2678"/>
    </location>
</feature>
<dbReference type="Pfam" id="PF22279">
    <property type="entry name" value="DGF-1_N"/>
    <property type="match status" value="5"/>
</dbReference>
<dbReference type="Pfam" id="PF11038">
    <property type="entry name" value="DGF-1_5"/>
    <property type="match status" value="1"/>
</dbReference>
<dbReference type="Proteomes" id="UP000246078">
    <property type="component" value="Unassembled WGS sequence"/>
</dbReference>
<dbReference type="InterPro" id="IPR050906">
    <property type="entry name" value="Notch_signaling"/>
</dbReference>
<comment type="caution">
    <text evidence="8">The sequence shown here is derived from an EMBL/GenBank/DDBJ whole genome shotgun (WGS) entry which is preliminary data.</text>
</comment>
<feature type="domain" description="Dispersed gene family protein 1 N-terminal" evidence="7">
    <location>
        <begin position="1540"/>
        <end position="1634"/>
    </location>
</feature>
<dbReference type="VEuPathDB" id="TriTrypDB:TCSYLVIO_010175"/>
<dbReference type="InterPro" id="IPR021053">
    <property type="entry name" value="Dispersed_gene_fam_prot1_C"/>
</dbReference>
<dbReference type="SUPFAM" id="SSF51126">
    <property type="entry name" value="Pectin lyase-like"/>
    <property type="match status" value="1"/>
</dbReference>
<proteinExistence type="predicted"/>
<dbReference type="VEuPathDB" id="TriTrypDB:TcCLB.510391.10"/>
<dbReference type="VEuPathDB" id="TriTrypDB:TCSYLVIO_010111"/>
<dbReference type="VEuPathDB" id="TriTrypDB:TcG_08348"/>
<evidence type="ECO:0000259" key="7">
    <source>
        <dbReference type="Pfam" id="PF22279"/>
    </source>
</evidence>
<dbReference type="VEuPathDB" id="TriTrypDB:TcG_10118"/>
<dbReference type="VEuPathDB" id="TriTrypDB:TcCL_NonESM11775"/>
<keyword evidence="2" id="KW-0472">Membrane</keyword>
<evidence type="ECO:0000313" key="8">
    <source>
        <dbReference type="EMBL" id="PWV10848.1"/>
    </source>
</evidence>
<evidence type="ECO:0000259" key="5">
    <source>
        <dbReference type="Pfam" id="PF11040"/>
    </source>
</evidence>
<dbReference type="VEuPathDB" id="TriTrypDB:BCY84_05447"/>
<dbReference type="Pfam" id="PF22274">
    <property type="entry name" value="DGF-1_beta-sheet"/>
    <property type="match status" value="5"/>
</dbReference>
<feature type="domain" description="Dispersed gene family protein 1 C-terminal" evidence="5">
    <location>
        <begin position="3137"/>
        <end position="3394"/>
    </location>
</feature>
<dbReference type="VEuPathDB" id="TriTrypDB:Tc_MARK_9949"/>
<evidence type="ECO:0000313" key="9">
    <source>
        <dbReference type="Proteomes" id="UP000246078"/>
    </source>
</evidence>
<feature type="domain" description="Dispersed gene family protein 1 N-terminal" evidence="7">
    <location>
        <begin position="2751"/>
        <end position="2847"/>
    </location>
</feature>
<dbReference type="VEuPathDB" id="TriTrypDB:TCSYLVIO_007852"/>
<feature type="transmembrane region" description="Helical" evidence="2">
    <location>
        <begin position="3117"/>
        <end position="3136"/>
    </location>
</feature>
<feature type="transmembrane region" description="Helical" evidence="2">
    <location>
        <begin position="3142"/>
        <end position="3159"/>
    </location>
</feature>
<dbReference type="PANTHER" id="PTHR24044:SF420">
    <property type="entry name" value="DELTA AND NOTCH-LIKE EPIDERMAL GROWTH FACTOR-RELATED RECEPTOR ISOFORM X1"/>
    <property type="match status" value="1"/>
</dbReference>
<dbReference type="EMBL" id="PRFC01000065">
    <property type="protein sequence ID" value="PWV10848.1"/>
    <property type="molecule type" value="Genomic_DNA"/>
</dbReference>
<dbReference type="VEuPathDB" id="TriTrypDB:TCDM_11050"/>
<feature type="domain" description="Dispersed gene family protein 1" evidence="3">
    <location>
        <begin position="2854"/>
        <end position="2928"/>
    </location>
</feature>
<dbReference type="VEuPathDB" id="TriTrypDB:ECC02_007295"/>
<protein>
    <submittedName>
        <fullName evidence="8">Dispersed gene family protein 1 (DGF-1)</fullName>
    </submittedName>
</protein>
<feature type="domain" description="Dispersed gene family protein 1 beta-sheet" evidence="6">
    <location>
        <begin position="115"/>
        <end position="279"/>
    </location>
</feature>
<dbReference type="VEuPathDB" id="TriTrypDB:TcG_08738"/>
<reference evidence="8 9" key="1">
    <citation type="journal article" date="2018" name="Microb. Genom.">
        <title>Expanding an expanded genome: long-read sequencing of Trypanosoma cruzi.</title>
        <authorList>
            <person name="Berna L."/>
            <person name="Rodriguez M."/>
            <person name="Chiribao M.L."/>
            <person name="Parodi-Talice A."/>
            <person name="Pita S."/>
            <person name="Rijo G."/>
            <person name="Alvarez-Valin F."/>
            <person name="Robello C."/>
        </authorList>
    </citation>
    <scope>NUCLEOTIDE SEQUENCE [LARGE SCALE GENOMIC DNA]</scope>
    <source>
        <strain evidence="8 9">TCC</strain>
    </source>
</reference>
<dbReference type="VEuPathDB" id="TriTrypDB:TCSYLVIO_008862"/>
<feature type="domain" description="Dispersed gene family protein 1 beta-sheet" evidence="6">
    <location>
        <begin position="1308"/>
        <end position="1462"/>
    </location>
</feature>
<dbReference type="VEuPathDB" id="TriTrypDB:TCSYLVIO_010325"/>
<dbReference type="VEuPathDB" id="TriTrypDB:Tc_MARK_799"/>
<gene>
    <name evidence="8" type="ORF">C3747_65g101</name>
</gene>
<evidence type="ECO:0000256" key="2">
    <source>
        <dbReference type="SAM" id="Phobius"/>
    </source>
</evidence>
<feature type="domain" description="Dispersed gene family protein 1 N-terminal" evidence="7">
    <location>
        <begin position="793"/>
        <end position="854"/>
    </location>
</feature>
<name>A0A2V2WQE2_TRYCR</name>
<keyword evidence="2" id="KW-1133">Transmembrane helix</keyword>
<feature type="domain" description="Dispersed gene family protein 1 N-terminal" evidence="7">
    <location>
        <begin position="2343"/>
        <end position="2447"/>
    </location>
</feature>
<dbReference type="InterPro" id="IPR021282">
    <property type="entry name" value="Dispersed_gene_fam_prot1_dom5"/>
</dbReference>
<dbReference type="VEuPathDB" id="TriTrypDB:Tc_MARK_10018"/>
<feature type="domain" description="Dispersed gene family protein 1 beta-sheet" evidence="6">
    <location>
        <begin position="2111"/>
        <end position="2272"/>
    </location>
</feature>
<dbReference type="InterPro" id="IPR021004">
    <property type="entry name" value="Dispersed_gene_fam_prot1_dom4"/>
</dbReference>
<dbReference type="VEuPathDB" id="TriTrypDB:TcCLB.511797.220"/>